<evidence type="ECO:0000256" key="2">
    <source>
        <dbReference type="ARBA" id="ARBA00022842"/>
    </source>
</evidence>
<dbReference type="AlphaFoldDB" id="A0A0E0DZS4"/>
<keyword evidence="2" id="KW-0460">Magnesium</keyword>
<keyword evidence="1" id="KW-0479">Metal-binding</keyword>
<evidence type="ECO:0000313" key="5">
    <source>
        <dbReference type="Proteomes" id="UP000008021"/>
    </source>
</evidence>
<dbReference type="SUPFAM" id="SSF53335">
    <property type="entry name" value="S-adenosyl-L-methionine-dependent methyltransferases"/>
    <property type="match status" value="2"/>
</dbReference>
<proteinExistence type="predicted"/>
<dbReference type="PANTHER" id="PTHR31009">
    <property type="entry name" value="S-ADENOSYL-L-METHIONINE:CARBOXYL METHYLTRANSFERASE FAMILY PROTEIN"/>
    <property type="match status" value="1"/>
</dbReference>
<dbReference type="Pfam" id="PF03492">
    <property type="entry name" value="Methyltransf_7"/>
    <property type="match status" value="2"/>
</dbReference>
<keyword evidence="5" id="KW-1185">Reference proteome</keyword>
<accession>A0A0E0DZS4</accession>
<dbReference type="Proteomes" id="UP000008021">
    <property type="component" value="Chromosome 6"/>
</dbReference>
<sequence length="425" mass="48543">MVISTVADAQHHYELGCHSMELQSFLNDLPRNNFNRRFNSSRSCPKRVPLPPLYISGLPGSYYNKLFPCQSVHIFHSFYCLHWQSQLEHDFHMAIGEAEDNYANNSRLQRKALLKTKPVLDKAVRQVFQSVKQFTKSIAASHPKGVALPPFYISGLPGSYYTRLFPCQSVHLFHSSYCLHWRSQMIKDMDEKMSDLNGGNIYIAKSTPPSVVKMFQDQFQKDMSLFLKLRHQELVPGGQMLLTFLGRKKEGVLDGDLSHLCALLAEALQALVTEGLVEKGKLESFNLPLYGPSIDEVKAVIALNKLFGIDHIQLFESNWDPYDDMENDGMCSSPQHGVNVAKSIRAVFKPLLASHFGECILDELFQRYARNVERHLAEDNTKYSPSAPHRFTHPHTDTERNSDRNKLWMVIVGENKHYSRKLSTI</sequence>
<dbReference type="Gene3D" id="1.10.1200.270">
    <property type="entry name" value="Methyltransferase, alpha-helical capping domain"/>
    <property type="match status" value="1"/>
</dbReference>
<name>A0A0E0DZS4_9ORYZ</name>
<evidence type="ECO:0000313" key="4">
    <source>
        <dbReference type="EnsemblPlants" id="OMERI06G10720.1"/>
    </source>
</evidence>
<dbReference type="InterPro" id="IPR005299">
    <property type="entry name" value="MeTrfase_7"/>
</dbReference>
<dbReference type="InterPro" id="IPR042086">
    <property type="entry name" value="MeTrfase_capping"/>
</dbReference>
<dbReference type="GO" id="GO:0008168">
    <property type="term" value="F:methyltransferase activity"/>
    <property type="evidence" value="ECO:0007669"/>
    <property type="project" value="InterPro"/>
</dbReference>
<dbReference type="InterPro" id="IPR029063">
    <property type="entry name" value="SAM-dependent_MTases_sf"/>
</dbReference>
<evidence type="ECO:0000256" key="3">
    <source>
        <dbReference type="SAM" id="MobiDB-lite"/>
    </source>
</evidence>
<reference evidence="4" key="1">
    <citation type="submission" date="2015-04" db="UniProtKB">
        <authorList>
            <consortium name="EnsemblPlants"/>
        </authorList>
    </citation>
    <scope>IDENTIFICATION</scope>
</reference>
<protein>
    <submittedName>
        <fullName evidence="4">Uncharacterized protein</fullName>
    </submittedName>
</protein>
<dbReference type="Gene3D" id="3.40.50.150">
    <property type="entry name" value="Vaccinia Virus protein VP39"/>
    <property type="match status" value="2"/>
</dbReference>
<dbReference type="GO" id="GO:0046872">
    <property type="term" value="F:metal ion binding"/>
    <property type="evidence" value="ECO:0007669"/>
    <property type="project" value="UniProtKB-KW"/>
</dbReference>
<reference evidence="4" key="2">
    <citation type="submission" date="2018-05" db="EMBL/GenBank/DDBJ databases">
        <title>OmerRS3 (Oryza meridionalis Reference Sequence Version 3).</title>
        <authorList>
            <person name="Zhang J."/>
            <person name="Kudrna D."/>
            <person name="Lee S."/>
            <person name="Talag J."/>
            <person name="Welchert J."/>
            <person name="Wing R.A."/>
        </authorList>
    </citation>
    <scope>NUCLEOTIDE SEQUENCE [LARGE SCALE GENOMIC DNA]</scope>
    <source>
        <strain evidence="4">cv. OR44</strain>
    </source>
</reference>
<evidence type="ECO:0000256" key="1">
    <source>
        <dbReference type="ARBA" id="ARBA00022723"/>
    </source>
</evidence>
<dbReference type="Gramene" id="OMERI06G10720.1">
    <property type="protein sequence ID" value="OMERI06G10720.1"/>
    <property type="gene ID" value="OMERI06G10720"/>
</dbReference>
<organism evidence="4">
    <name type="scientific">Oryza meridionalis</name>
    <dbReference type="NCBI Taxonomy" id="40149"/>
    <lineage>
        <taxon>Eukaryota</taxon>
        <taxon>Viridiplantae</taxon>
        <taxon>Streptophyta</taxon>
        <taxon>Embryophyta</taxon>
        <taxon>Tracheophyta</taxon>
        <taxon>Spermatophyta</taxon>
        <taxon>Magnoliopsida</taxon>
        <taxon>Liliopsida</taxon>
        <taxon>Poales</taxon>
        <taxon>Poaceae</taxon>
        <taxon>BOP clade</taxon>
        <taxon>Oryzoideae</taxon>
        <taxon>Oryzeae</taxon>
        <taxon>Oryzinae</taxon>
        <taxon>Oryza</taxon>
    </lineage>
</organism>
<dbReference type="EnsemblPlants" id="OMERI06G10720.1">
    <property type="protein sequence ID" value="OMERI06G10720.1"/>
    <property type="gene ID" value="OMERI06G10720"/>
</dbReference>
<feature type="region of interest" description="Disordered" evidence="3">
    <location>
        <begin position="379"/>
        <end position="402"/>
    </location>
</feature>